<dbReference type="GO" id="GO:0009279">
    <property type="term" value="C:cell outer membrane"/>
    <property type="evidence" value="ECO:0007669"/>
    <property type="project" value="UniProtKB-SubCell"/>
</dbReference>
<keyword evidence="7" id="KW-0998">Cell outer membrane</keyword>
<dbReference type="RefSeq" id="WP_171606204.1">
    <property type="nucleotide sequence ID" value="NZ_WHPF01000002.1"/>
</dbReference>
<evidence type="ECO:0000256" key="5">
    <source>
        <dbReference type="ARBA" id="ARBA00022729"/>
    </source>
</evidence>
<dbReference type="GO" id="GO:0044718">
    <property type="term" value="P:siderophore transmembrane transport"/>
    <property type="evidence" value="ECO:0007669"/>
    <property type="project" value="TreeGrafter"/>
</dbReference>
<dbReference type="PANTHER" id="PTHR30069:SF29">
    <property type="entry name" value="HEMOGLOBIN AND HEMOGLOBIN-HAPTOGLOBIN-BINDING PROTEIN 1-RELATED"/>
    <property type="match status" value="1"/>
</dbReference>
<keyword evidence="3" id="KW-1134">Transmembrane beta strand</keyword>
<organism evidence="11 12">
    <name type="scientific">Limnovirga soli</name>
    <dbReference type="NCBI Taxonomy" id="2656915"/>
    <lineage>
        <taxon>Bacteria</taxon>
        <taxon>Pseudomonadati</taxon>
        <taxon>Bacteroidota</taxon>
        <taxon>Chitinophagia</taxon>
        <taxon>Chitinophagales</taxon>
        <taxon>Chitinophagaceae</taxon>
        <taxon>Limnovirga</taxon>
    </lineage>
</organism>
<dbReference type="GO" id="GO:0015344">
    <property type="term" value="F:siderophore uptake transmembrane transporter activity"/>
    <property type="evidence" value="ECO:0007669"/>
    <property type="project" value="TreeGrafter"/>
</dbReference>
<sequence>MKQLFFFLFTVLTAFTVNAQFPGMPGGANAKAIPNMGHVFGKIVDTAGKPIADVSVVLLQNKYDSVAKKKKDVLLKAFITKANGEFNFEELPMFGMLKMKITATGYLALDQTISFMPKMDPTAAKPAGGPPAGGDMSAMMGGMSLAEKDLGKIKLKSDAKELAGVTVKSTTPLMRLDIDKKVFNVEKNIVSAGGTALDVMRNVPSVNVDIDGNVSIRNSSPTIFIDGRPTTLTLEQIPADAIESVEVITNPSAKYDASGGGAGILNIVLKKNRKTGYNGNVRVGVDKWGAMNGGGDFSVRQGKLNLSASMMFNQNRGRTYGTTDRVNLLDTPETSVTQDNFNKTKGGFMFGKLGLDYFITNKTTLSLSGIRVHGEFDPNEIIDITSDSLFNSGKISTYSERLTTGHRQFDGKGLVFGMKQLFTKTGEELTADINYFGGKNVNNSLYTTNYLTTTHGTIVGTDLQKVLGDGSDKNFTFQTDYTKPFAKNAKLETGARVAIRSRTNNQYNYVFDKTADEYVLVPSATSNYKNTDNVYAAYATVSSSIKDFGYKLGLRAESSNYDGTLTNTGVKFSNNYPISLFPSVFLSQKLKNKQELQVSYTRRINRPNFFQTIPFIDYTDKLNITKGNPDLVPEFTQSYEMSYLKTFKGNNTFLASVYYRHKTNLITRYLNQETDPLTGSDILVNTYINANSSYAAGAELTSTNYLTKWWDISTNVNIYNSKINTDNINGTSQDALWSWFGKFNSNFKLPAKFTMQLTAIYQSKSNLPANTGGGGMGGPPGFGQAQSASQGYIKAYWGMDIAIKKTFLKNDVASVSLSVNDIFKTRYTNQFSQSEYFIQNYNRIRDPQMFRLNFSYRFGKMDVNLFKRKNMNSSGTQDAMQGMQ</sequence>
<keyword evidence="11" id="KW-0675">Receptor</keyword>
<evidence type="ECO:0000256" key="3">
    <source>
        <dbReference type="ARBA" id="ARBA00022452"/>
    </source>
</evidence>
<dbReference type="Pfam" id="PF07715">
    <property type="entry name" value="Plug"/>
    <property type="match status" value="1"/>
</dbReference>
<keyword evidence="4" id="KW-0812">Transmembrane</keyword>
<dbReference type="Gene3D" id="2.40.170.20">
    <property type="entry name" value="TonB-dependent receptor, beta-barrel domain"/>
    <property type="match status" value="1"/>
</dbReference>
<feature type="chain" id="PRO_5035283362" evidence="8">
    <location>
        <begin position="20"/>
        <end position="884"/>
    </location>
</feature>
<evidence type="ECO:0000256" key="8">
    <source>
        <dbReference type="SAM" id="SignalP"/>
    </source>
</evidence>
<evidence type="ECO:0000256" key="6">
    <source>
        <dbReference type="ARBA" id="ARBA00023136"/>
    </source>
</evidence>
<evidence type="ECO:0000259" key="9">
    <source>
        <dbReference type="Pfam" id="PF07715"/>
    </source>
</evidence>
<keyword evidence="6" id="KW-0472">Membrane</keyword>
<dbReference type="EMBL" id="WHPF01000002">
    <property type="protein sequence ID" value="NNV54277.1"/>
    <property type="molecule type" value="Genomic_DNA"/>
</dbReference>
<evidence type="ECO:0000259" key="10">
    <source>
        <dbReference type="Pfam" id="PF14905"/>
    </source>
</evidence>
<dbReference type="InterPro" id="IPR012910">
    <property type="entry name" value="Plug_dom"/>
</dbReference>
<protein>
    <submittedName>
        <fullName evidence="11">TonB-dependent receptor</fullName>
    </submittedName>
</protein>
<comment type="caution">
    <text evidence="11">The sequence shown here is derived from an EMBL/GenBank/DDBJ whole genome shotgun (WGS) entry which is preliminary data.</text>
</comment>
<keyword evidence="12" id="KW-1185">Reference proteome</keyword>
<dbReference type="InterPro" id="IPR037066">
    <property type="entry name" value="Plug_dom_sf"/>
</dbReference>
<feature type="domain" description="Outer membrane protein beta-barrel" evidence="10">
    <location>
        <begin position="422"/>
        <end position="856"/>
    </location>
</feature>
<dbReference type="Pfam" id="PF14905">
    <property type="entry name" value="OMP_b-brl_3"/>
    <property type="match status" value="1"/>
</dbReference>
<evidence type="ECO:0000256" key="7">
    <source>
        <dbReference type="ARBA" id="ARBA00023237"/>
    </source>
</evidence>
<name>A0A8J8FCQ7_9BACT</name>
<evidence type="ECO:0000256" key="2">
    <source>
        <dbReference type="ARBA" id="ARBA00022448"/>
    </source>
</evidence>
<dbReference type="SUPFAM" id="SSF56935">
    <property type="entry name" value="Porins"/>
    <property type="match status" value="1"/>
</dbReference>
<evidence type="ECO:0000313" key="12">
    <source>
        <dbReference type="Proteomes" id="UP000598971"/>
    </source>
</evidence>
<feature type="domain" description="TonB-dependent receptor plug" evidence="9">
    <location>
        <begin position="194"/>
        <end position="261"/>
    </location>
</feature>
<dbReference type="InterPro" id="IPR036942">
    <property type="entry name" value="Beta-barrel_TonB_sf"/>
</dbReference>
<dbReference type="PANTHER" id="PTHR30069">
    <property type="entry name" value="TONB-DEPENDENT OUTER MEMBRANE RECEPTOR"/>
    <property type="match status" value="1"/>
</dbReference>
<proteinExistence type="predicted"/>
<dbReference type="Proteomes" id="UP000598971">
    <property type="component" value="Unassembled WGS sequence"/>
</dbReference>
<evidence type="ECO:0000256" key="4">
    <source>
        <dbReference type="ARBA" id="ARBA00022692"/>
    </source>
</evidence>
<dbReference type="InterPro" id="IPR039426">
    <property type="entry name" value="TonB-dep_rcpt-like"/>
</dbReference>
<dbReference type="InterPro" id="IPR008969">
    <property type="entry name" value="CarboxyPept-like_regulatory"/>
</dbReference>
<evidence type="ECO:0000313" key="11">
    <source>
        <dbReference type="EMBL" id="NNV54277.1"/>
    </source>
</evidence>
<feature type="signal peptide" evidence="8">
    <location>
        <begin position="1"/>
        <end position="19"/>
    </location>
</feature>
<accession>A0A8J8FCQ7</accession>
<dbReference type="InterPro" id="IPR041700">
    <property type="entry name" value="OMP_b-brl_3"/>
</dbReference>
<gene>
    <name evidence="11" type="ORF">GD597_02315</name>
</gene>
<reference evidence="11" key="1">
    <citation type="submission" date="2019-10" db="EMBL/GenBank/DDBJ databases">
        <title>Draft genome sequence of Panacibacter sp. KCS-6.</title>
        <authorList>
            <person name="Yim K.J."/>
        </authorList>
    </citation>
    <scope>NUCLEOTIDE SEQUENCE</scope>
    <source>
        <strain evidence="11">KCS-6</strain>
    </source>
</reference>
<evidence type="ECO:0000256" key="1">
    <source>
        <dbReference type="ARBA" id="ARBA00004571"/>
    </source>
</evidence>
<comment type="subcellular location">
    <subcellularLocation>
        <location evidence="1">Cell outer membrane</location>
        <topology evidence="1">Multi-pass membrane protein</topology>
    </subcellularLocation>
</comment>
<dbReference type="Gene3D" id="2.170.130.10">
    <property type="entry name" value="TonB-dependent receptor, plug domain"/>
    <property type="match status" value="1"/>
</dbReference>
<keyword evidence="5 8" id="KW-0732">Signal</keyword>
<dbReference type="AlphaFoldDB" id="A0A8J8FCQ7"/>
<keyword evidence="2" id="KW-0813">Transport</keyword>
<dbReference type="SUPFAM" id="SSF49464">
    <property type="entry name" value="Carboxypeptidase regulatory domain-like"/>
    <property type="match status" value="1"/>
</dbReference>